<dbReference type="GO" id="GO:0005737">
    <property type="term" value="C:cytoplasm"/>
    <property type="evidence" value="ECO:0007669"/>
    <property type="project" value="TreeGrafter"/>
</dbReference>
<protein>
    <submittedName>
        <fullName evidence="2">Uncharacterized protein</fullName>
    </submittedName>
</protein>
<reference evidence="2" key="1">
    <citation type="submission" date="2023-06" db="EMBL/GenBank/DDBJ databases">
        <authorList>
            <consortium name="Lawrence Berkeley National Laboratory"/>
            <person name="Ahrendt S."/>
            <person name="Sahu N."/>
            <person name="Indic B."/>
            <person name="Wong-Bajracharya J."/>
            <person name="Merenyi Z."/>
            <person name="Ke H.-M."/>
            <person name="Monk M."/>
            <person name="Kocsube S."/>
            <person name="Drula E."/>
            <person name="Lipzen A."/>
            <person name="Balint B."/>
            <person name="Henrissat B."/>
            <person name="Andreopoulos B."/>
            <person name="Martin F.M."/>
            <person name="Harder C.B."/>
            <person name="Rigling D."/>
            <person name="Ford K.L."/>
            <person name="Foster G.D."/>
            <person name="Pangilinan J."/>
            <person name="Papanicolaou A."/>
            <person name="Barry K."/>
            <person name="LaButti K."/>
            <person name="Viragh M."/>
            <person name="Koriabine M."/>
            <person name="Yan M."/>
            <person name="Riley R."/>
            <person name="Champramary S."/>
            <person name="Plett K.L."/>
            <person name="Tsai I.J."/>
            <person name="Slot J."/>
            <person name="Sipos G."/>
            <person name="Plett J."/>
            <person name="Nagy L.G."/>
            <person name="Grigoriev I.V."/>
        </authorList>
    </citation>
    <scope>NUCLEOTIDE SEQUENCE</scope>
    <source>
        <strain evidence="2">ICMP 16352</strain>
    </source>
</reference>
<dbReference type="PANTHER" id="PTHR48104">
    <property type="entry name" value="METACASPASE-4"/>
    <property type="match status" value="1"/>
</dbReference>
<dbReference type="AlphaFoldDB" id="A0AA39NRX9"/>
<keyword evidence="3" id="KW-1185">Reference proteome</keyword>
<sequence>MEKTCSSALLLHNEHGIFEDFLLVVHFLVAHGLVWSAFIGAESLTTYLLVLACHGNSPQPTQDQSATQDDLQRLMRMIQPLELHEHELARRYGMNGDIDAVEVLNIAKERKDHESASVLNNLLRCRKRKNEMELFISKKAPRPLPSIYATGRRNKFDIDGSRIWAVLIGIDSYNDPMSLLQGCVRDALTMQAYIKEDLRVPRDRIQLLLNPDPYRDTASDTTAFQLLLTPNPIEHHPSYFKDNIGGNGNIEALCPMDRTSRYIPHRSIVPDISDREINVILKRICHAKGHRITVVLDCCHSGGGTRLPETGIRFALPVERFLGHILEAAEKQRKNGADLVSVLSSDWKADMYCHVVLAACKDYQLAKEVTIRDGESAGVFTDALVHTLRYGQSSRHSTYVDLQSALPSSNSQTPVVAGEHKTERIWFQN</sequence>
<gene>
    <name evidence="2" type="ORF">IW261DRAFT_1425721</name>
</gene>
<dbReference type="Gene3D" id="3.40.50.1460">
    <property type="match status" value="1"/>
</dbReference>
<comment type="caution">
    <text evidence="2">The sequence shown here is derived from an EMBL/GenBank/DDBJ whole genome shotgun (WGS) entry which is preliminary data.</text>
</comment>
<proteinExistence type="inferred from homology"/>
<dbReference type="GO" id="GO:0004197">
    <property type="term" value="F:cysteine-type endopeptidase activity"/>
    <property type="evidence" value="ECO:0007669"/>
    <property type="project" value="TreeGrafter"/>
</dbReference>
<evidence type="ECO:0000313" key="2">
    <source>
        <dbReference type="EMBL" id="KAK0470733.1"/>
    </source>
</evidence>
<dbReference type="Gene3D" id="3.40.50.12660">
    <property type="match status" value="1"/>
</dbReference>
<organism evidence="2 3">
    <name type="scientific">Armillaria novae-zelandiae</name>
    <dbReference type="NCBI Taxonomy" id="153914"/>
    <lineage>
        <taxon>Eukaryota</taxon>
        <taxon>Fungi</taxon>
        <taxon>Dikarya</taxon>
        <taxon>Basidiomycota</taxon>
        <taxon>Agaricomycotina</taxon>
        <taxon>Agaricomycetes</taxon>
        <taxon>Agaricomycetidae</taxon>
        <taxon>Agaricales</taxon>
        <taxon>Marasmiineae</taxon>
        <taxon>Physalacriaceae</taxon>
        <taxon>Armillaria</taxon>
    </lineage>
</organism>
<accession>A0AA39NRX9</accession>
<comment type="similarity">
    <text evidence="1">Belongs to the peptidase C14B family.</text>
</comment>
<dbReference type="EMBL" id="JAUEPR010000059">
    <property type="protein sequence ID" value="KAK0470733.1"/>
    <property type="molecule type" value="Genomic_DNA"/>
</dbReference>
<evidence type="ECO:0000313" key="3">
    <source>
        <dbReference type="Proteomes" id="UP001175227"/>
    </source>
</evidence>
<evidence type="ECO:0000256" key="1">
    <source>
        <dbReference type="ARBA" id="ARBA00009005"/>
    </source>
</evidence>
<name>A0AA39NRX9_9AGAR</name>
<dbReference type="GO" id="GO:0006508">
    <property type="term" value="P:proteolysis"/>
    <property type="evidence" value="ECO:0007669"/>
    <property type="project" value="TreeGrafter"/>
</dbReference>
<dbReference type="InterPro" id="IPR050452">
    <property type="entry name" value="Metacaspase"/>
</dbReference>
<dbReference type="PANTHER" id="PTHR48104:SF30">
    <property type="entry name" value="METACASPASE-1"/>
    <property type="match status" value="1"/>
</dbReference>
<dbReference type="Proteomes" id="UP001175227">
    <property type="component" value="Unassembled WGS sequence"/>
</dbReference>